<evidence type="ECO:0000313" key="1">
    <source>
        <dbReference type="EMBL" id="MET9847894.1"/>
    </source>
</evidence>
<name>A0ABV2V5G5_9ACTN</name>
<gene>
    <name evidence="1" type="ORF">ABZZ21_25765</name>
</gene>
<keyword evidence="2" id="KW-1185">Reference proteome</keyword>
<reference evidence="1 2" key="1">
    <citation type="submission" date="2024-06" db="EMBL/GenBank/DDBJ databases">
        <title>The Natural Products Discovery Center: Release of the First 8490 Sequenced Strains for Exploring Actinobacteria Biosynthetic Diversity.</title>
        <authorList>
            <person name="Kalkreuter E."/>
            <person name="Kautsar S.A."/>
            <person name="Yang D."/>
            <person name="Bader C.D."/>
            <person name="Teijaro C.N."/>
            <person name="Fluegel L."/>
            <person name="Davis C.M."/>
            <person name="Simpson J.R."/>
            <person name="Lauterbach L."/>
            <person name="Steele A.D."/>
            <person name="Gui C."/>
            <person name="Meng S."/>
            <person name="Li G."/>
            <person name="Viehrig K."/>
            <person name="Ye F."/>
            <person name="Su P."/>
            <person name="Kiefer A.F."/>
            <person name="Nichols A."/>
            <person name="Cepeda A.J."/>
            <person name="Yan W."/>
            <person name="Fan B."/>
            <person name="Jiang Y."/>
            <person name="Adhikari A."/>
            <person name="Zheng C.-J."/>
            <person name="Schuster L."/>
            <person name="Cowan T.M."/>
            <person name="Smanski M.J."/>
            <person name="Chevrette M.G."/>
            <person name="De Carvalho L.P.S."/>
            <person name="Shen B."/>
        </authorList>
    </citation>
    <scope>NUCLEOTIDE SEQUENCE [LARGE SCALE GENOMIC DNA]</scope>
    <source>
        <strain evidence="1 2">NPDC006434</strain>
    </source>
</reference>
<comment type="caution">
    <text evidence="1">The sequence shown here is derived from an EMBL/GenBank/DDBJ whole genome shotgun (WGS) entry which is preliminary data.</text>
</comment>
<dbReference type="EMBL" id="JBEXPZ010000034">
    <property type="protein sequence ID" value="MET9847894.1"/>
    <property type="molecule type" value="Genomic_DNA"/>
</dbReference>
<accession>A0ABV2V5G5</accession>
<proteinExistence type="predicted"/>
<dbReference type="Proteomes" id="UP001550210">
    <property type="component" value="Unassembled WGS sequence"/>
</dbReference>
<dbReference type="RefSeq" id="WP_355399412.1">
    <property type="nucleotide sequence ID" value="NZ_JBEXPZ010000034.1"/>
</dbReference>
<protein>
    <submittedName>
        <fullName evidence="1">Uncharacterized protein</fullName>
    </submittedName>
</protein>
<organism evidence="1 2">
    <name type="scientific">Streptomyces ossamyceticus</name>
    <dbReference type="NCBI Taxonomy" id="249581"/>
    <lineage>
        <taxon>Bacteria</taxon>
        <taxon>Bacillati</taxon>
        <taxon>Actinomycetota</taxon>
        <taxon>Actinomycetes</taxon>
        <taxon>Kitasatosporales</taxon>
        <taxon>Streptomycetaceae</taxon>
        <taxon>Streptomyces</taxon>
    </lineage>
</organism>
<sequence>MTVQLTKGQVARWDKRLAETTTNKARATALWDLARLLAGDDDKAWADLVLLLQGWTQEQQRQRLGQ</sequence>
<evidence type="ECO:0000313" key="2">
    <source>
        <dbReference type="Proteomes" id="UP001550210"/>
    </source>
</evidence>